<feature type="domain" description="LysR substrate-binding" evidence="6">
    <location>
        <begin position="22"/>
        <end position="194"/>
    </location>
</feature>
<keyword evidence="8" id="KW-1185">Reference proteome</keyword>
<feature type="compositionally biased region" description="Gly residues" evidence="5">
    <location>
        <begin position="219"/>
        <end position="229"/>
    </location>
</feature>
<reference evidence="7 8" key="1">
    <citation type="submission" date="2024-06" db="EMBL/GenBank/DDBJ databases">
        <title>The Natural Products Discovery Center: Release of the First 8490 Sequenced Strains for Exploring Actinobacteria Biosynthetic Diversity.</title>
        <authorList>
            <person name="Kalkreuter E."/>
            <person name="Kautsar S.A."/>
            <person name="Yang D."/>
            <person name="Bader C.D."/>
            <person name="Teijaro C.N."/>
            <person name="Fluegel L."/>
            <person name="Davis C.M."/>
            <person name="Simpson J.R."/>
            <person name="Lauterbach L."/>
            <person name="Steele A.D."/>
            <person name="Gui C."/>
            <person name="Meng S."/>
            <person name="Li G."/>
            <person name="Viehrig K."/>
            <person name="Ye F."/>
            <person name="Su P."/>
            <person name="Kiefer A.F."/>
            <person name="Nichols A."/>
            <person name="Cepeda A.J."/>
            <person name="Yan W."/>
            <person name="Fan B."/>
            <person name="Jiang Y."/>
            <person name="Adhikari A."/>
            <person name="Zheng C.-J."/>
            <person name="Schuster L."/>
            <person name="Cowan T.M."/>
            <person name="Smanski M.J."/>
            <person name="Chevrette M.G."/>
            <person name="De Carvalho L.P.S."/>
            <person name="Shen B."/>
        </authorList>
    </citation>
    <scope>NUCLEOTIDE SEQUENCE [LARGE SCALE GENOMIC DNA]</scope>
    <source>
        <strain evidence="7 8">NPDC048946</strain>
    </source>
</reference>
<comment type="caution">
    <text evidence="7">The sequence shown here is derived from an EMBL/GenBank/DDBJ whole genome shotgun (WGS) entry which is preliminary data.</text>
</comment>
<evidence type="ECO:0000256" key="1">
    <source>
        <dbReference type="ARBA" id="ARBA00009437"/>
    </source>
</evidence>
<keyword evidence="4" id="KW-0804">Transcription</keyword>
<name>A0ABV3DPU4_9ACTN</name>
<dbReference type="EMBL" id="JBEZFP010000090">
    <property type="protein sequence ID" value="MEU8137487.1"/>
    <property type="molecule type" value="Genomic_DNA"/>
</dbReference>
<gene>
    <name evidence="7" type="ORF">AB0C36_28750</name>
</gene>
<keyword evidence="3" id="KW-0238">DNA-binding</keyword>
<dbReference type="PANTHER" id="PTHR30346:SF0">
    <property type="entry name" value="HCA OPERON TRANSCRIPTIONAL ACTIVATOR HCAR"/>
    <property type="match status" value="1"/>
</dbReference>
<dbReference type="Gene3D" id="3.40.190.290">
    <property type="match status" value="1"/>
</dbReference>
<organism evidence="7 8">
    <name type="scientific">Streptodolium elevatio</name>
    <dbReference type="NCBI Taxonomy" id="3157996"/>
    <lineage>
        <taxon>Bacteria</taxon>
        <taxon>Bacillati</taxon>
        <taxon>Actinomycetota</taxon>
        <taxon>Actinomycetes</taxon>
        <taxon>Kitasatosporales</taxon>
        <taxon>Streptomycetaceae</taxon>
        <taxon>Streptodolium</taxon>
    </lineage>
</organism>
<feature type="region of interest" description="Disordered" evidence="5">
    <location>
        <begin position="196"/>
        <end position="263"/>
    </location>
</feature>
<dbReference type="Gene3D" id="3.40.190.10">
    <property type="entry name" value="Periplasmic binding protein-like II"/>
    <property type="match status" value="2"/>
</dbReference>
<dbReference type="Proteomes" id="UP001551482">
    <property type="component" value="Unassembled WGS sequence"/>
</dbReference>
<evidence type="ECO:0000256" key="3">
    <source>
        <dbReference type="ARBA" id="ARBA00023125"/>
    </source>
</evidence>
<sequence>MTGSETPLSFRLAYVPGVTPAKWVRTWHERLPDVPLELVAATADEAAGLLRDGGADAGLVRLPVDRTALSAIPLYTETTVVVVPKDHVVTAADEVTTEDLADEIVLHPLDDALPWEELPGRPAVERPATTGDAVELVAAGVGVLVVPQSLARLHHRKDLTYRPLTDAPESRVALSWREGETTDLVEEFIGIVRGRTVNSSRGRTPTPPQPKAARTSAGGRSGGAAGGSKGKAAGKPTGKTGGTRANPPRGAAPAKRGKPRRKG</sequence>
<dbReference type="RefSeq" id="WP_358359463.1">
    <property type="nucleotide sequence ID" value="NZ_JBEZFP010000090.1"/>
</dbReference>
<evidence type="ECO:0000256" key="5">
    <source>
        <dbReference type="SAM" id="MobiDB-lite"/>
    </source>
</evidence>
<protein>
    <submittedName>
        <fullName evidence="7">LysR substrate-binding domain-containing protein</fullName>
    </submittedName>
</protein>
<feature type="compositionally biased region" description="Low complexity" evidence="5">
    <location>
        <begin position="230"/>
        <end position="245"/>
    </location>
</feature>
<evidence type="ECO:0000313" key="8">
    <source>
        <dbReference type="Proteomes" id="UP001551482"/>
    </source>
</evidence>
<evidence type="ECO:0000256" key="4">
    <source>
        <dbReference type="ARBA" id="ARBA00023163"/>
    </source>
</evidence>
<comment type="similarity">
    <text evidence="1">Belongs to the LysR transcriptional regulatory family.</text>
</comment>
<evidence type="ECO:0000256" key="2">
    <source>
        <dbReference type="ARBA" id="ARBA00023015"/>
    </source>
</evidence>
<proteinExistence type="inferred from homology"/>
<evidence type="ECO:0000259" key="6">
    <source>
        <dbReference type="Pfam" id="PF03466"/>
    </source>
</evidence>
<dbReference type="SUPFAM" id="SSF53850">
    <property type="entry name" value="Periplasmic binding protein-like II"/>
    <property type="match status" value="1"/>
</dbReference>
<dbReference type="PANTHER" id="PTHR30346">
    <property type="entry name" value="TRANSCRIPTIONAL DUAL REGULATOR HCAR-RELATED"/>
    <property type="match status" value="1"/>
</dbReference>
<dbReference type="Pfam" id="PF03466">
    <property type="entry name" value="LysR_substrate"/>
    <property type="match status" value="1"/>
</dbReference>
<accession>A0ABV3DPU4</accession>
<keyword evidence="2" id="KW-0805">Transcription regulation</keyword>
<dbReference type="InterPro" id="IPR005119">
    <property type="entry name" value="LysR_subst-bd"/>
</dbReference>
<evidence type="ECO:0000313" key="7">
    <source>
        <dbReference type="EMBL" id="MEU8137487.1"/>
    </source>
</evidence>